<dbReference type="EMBL" id="SJFN01000026">
    <property type="protein sequence ID" value="TBW35339.1"/>
    <property type="molecule type" value="Genomic_DNA"/>
</dbReference>
<dbReference type="PANTHER" id="PTHR38592:SF3">
    <property type="entry name" value="BLL4819 PROTEIN"/>
    <property type="match status" value="1"/>
</dbReference>
<name>A0A4Q9VL64_9HYPH</name>
<feature type="transmembrane region" description="Helical" evidence="2">
    <location>
        <begin position="155"/>
        <end position="172"/>
    </location>
</feature>
<feature type="transmembrane region" description="Helical" evidence="2">
    <location>
        <begin position="419"/>
        <end position="438"/>
    </location>
</feature>
<feature type="compositionally biased region" description="Basic residues" evidence="1">
    <location>
        <begin position="30"/>
        <end position="49"/>
    </location>
</feature>
<feature type="transmembrane region" description="Helical" evidence="2">
    <location>
        <begin position="380"/>
        <end position="398"/>
    </location>
</feature>
<evidence type="ECO:0000256" key="2">
    <source>
        <dbReference type="SAM" id="Phobius"/>
    </source>
</evidence>
<accession>A0A4Q9VL64</accession>
<keyword evidence="4" id="KW-1185">Reference proteome</keyword>
<feature type="transmembrane region" description="Helical" evidence="2">
    <location>
        <begin position="444"/>
        <end position="465"/>
    </location>
</feature>
<keyword evidence="2" id="KW-1133">Transmembrane helix</keyword>
<dbReference type="InterPro" id="IPR014550">
    <property type="entry name" value="UCP028704_OpgC"/>
</dbReference>
<dbReference type="OrthoDB" id="9775975at2"/>
<dbReference type="AlphaFoldDB" id="A0A4Q9VL64"/>
<gene>
    <name evidence="3" type="ORF">EYW49_16090</name>
</gene>
<feature type="transmembrane region" description="Helical" evidence="2">
    <location>
        <begin position="339"/>
        <end position="360"/>
    </location>
</feature>
<dbReference type="PANTHER" id="PTHR38592">
    <property type="entry name" value="BLL4819 PROTEIN"/>
    <property type="match status" value="1"/>
</dbReference>
<feature type="transmembrane region" description="Helical" evidence="2">
    <location>
        <begin position="124"/>
        <end position="143"/>
    </location>
</feature>
<evidence type="ECO:0000313" key="3">
    <source>
        <dbReference type="EMBL" id="TBW35339.1"/>
    </source>
</evidence>
<feature type="region of interest" description="Disordered" evidence="1">
    <location>
        <begin position="1"/>
        <end position="89"/>
    </location>
</feature>
<dbReference type="Proteomes" id="UP000292781">
    <property type="component" value="Unassembled WGS sequence"/>
</dbReference>
<evidence type="ECO:0000313" key="4">
    <source>
        <dbReference type="Proteomes" id="UP000292781"/>
    </source>
</evidence>
<feature type="transmembrane region" description="Helical" evidence="2">
    <location>
        <begin position="192"/>
        <end position="212"/>
    </location>
</feature>
<feature type="transmembrane region" description="Helical" evidence="2">
    <location>
        <begin position="273"/>
        <end position="291"/>
    </location>
</feature>
<comment type="caution">
    <text evidence="3">The sequence shown here is derived from an EMBL/GenBank/DDBJ whole genome shotgun (WGS) entry which is preliminary data.</text>
</comment>
<feature type="transmembrane region" description="Helical" evidence="2">
    <location>
        <begin position="306"/>
        <end position="327"/>
    </location>
</feature>
<proteinExistence type="predicted"/>
<protein>
    <submittedName>
        <fullName evidence="3">OpgC domain-containing protein</fullName>
    </submittedName>
</protein>
<reference evidence="3 4" key="1">
    <citation type="submission" date="2019-02" db="EMBL/GenBank/DDBJ databases">
        <title>Siculibacillus lacustris gen. nov., sp. nov., a new rosette-forming bacterium isolated from a freshwater crater lake (Lake St. Ana, Romania).</title>
        <authorList>
            <person name="Felfoldi T."/>
            <person name="Marton Z."/>
            <person name="Szabo A."/>
            <person name="Mentes A."/>
            <person name="Boka K."/>
            <person name="Marialigeti K."/>
            <person name="Mathe I."/>
            <person name="Koncz M."/>
            <person name="Schumann P."/>
            <person name="Toth E."/>
        </authorList>
    </citation>
    <scope>NUCLEOTIDE SEQUENCE [LARGE SCALE GENOMIC DNA]</scope>
    <source>
        <strain evidence="3 4">SA-279</strain>
    </source>
</reference>
<keyword evidence="2" id="KW-0472">Membrane</keyword>
<keyword evidence="2" id="KW-0812">Transmembrane</keyword>
<sequence length="492" mass="51891">MPMAGGSRWFRPDRTATRGRIRTVPPGPRRGARRPRRPAGPRSARRPARRSADTRPRDRTFRPVARSLPGPVRRRPTPGPSGDGGRRRNGTMAWARFLAGGAAIGREPAASIPRDRRLDVMRGLALIVIFIDHMPGNLVAAVMPHAWGFCDAAELFVFLSGMSAAWGFGRTIDRLGPGAGGRKILARLGTIYVWHLIVFLAVVCLVAGAMALTGDPAHSDAIDVDPLLDDTIGAAVAMLTLTYQPNYLNILPLYLVLLAAYPLIHVLVCRSPLLALVLSAALWRAAAHFQIDLPAGDEEWFFNPLAWQMIFTFGVVAGRAASAGLALPHGRAARAVDALAIAVVVFAAAVKLAEAGVLTLPALAPLVAMEFGADKTNLDPARLVHFAALAWLFLRAVPPTARRLDGPVARRLAAAGRHSLEVFAVGTILAVAGQIVMIETAFDPGVQLATCAVGIAALIGLGAALSRPAVRATPTAASASEAPNLATVSSGA</sequence>
<dbReference type="Pfam" id="PF10129">
    <property type="entry name" value="OpgC_C"/>
    <property type="match status" value="1"/>
</dbReference>
<organism evidence="3 4">
    <name type="scientific">Siculibacillus lacustris</name>
    <dbReference type="NCBI Taxonomy" id="1549641"/>
    <lineage>
        <taxon>Bacteria</taxon>
        <taxon>Pseudomonadati</taxon>
        <taxon>Pseudomonadota</taxon>
        <taxon>Alphaproteobacteria</taxon>
        <taxon>Hyphomicrobiales</taxon>
        <taxon>Ancalomicrobiaceae</taxon>
        <taxon>Siculibacillus</taxon>
    </lineage>
</organism>
<feature type="compositionally biased region" description="Basic and acidic residues" evidence="1">
    <location>
        <begin position="50"/>
        <end position="61"/>
    </location>
</feature>
<evidence type="ECO:0000256" key="1">
    <source>
        <dbReference type="SAM" id="MobiDB-lite"/>
    </source>
</evidence>